<reference evidence="1" key="1">
    <citation type="journal article" date="2020" name="Nat. Genet.">
        <title>Genomic diversifications of five Gossypium allopolyploid species and their impact on cotton improvement.</title>
        <authorList>
            <person name="Chen Z.J."/>
            <person name="Sreedasyam A."/>
            <person name="Ando A."/>
            <person name="Song Q."/>
            <person name="De Santiago L.M."/>
            <person name="Hulse-Kemp A.M."/>
            <person name="Ding M."/>
            <person name="Ye W."/>
            <person name="Kirkbride R.C."/>
            <person name="Jenkins J."/>
            <person name="Plott C."/>
            <person name="Lovell J."/>
            <person name="Lin Y.M."/>
            <person name="Vaughn R."/>
            <person name="Liu B."/>
            <person name="Simpson S."/>
            <person name="Scheffler B.E."/>
            <person name="Wen L."/>
            <person name="Saski C.A."/>
            <person name="Grover C.E."/>
            <person name="Hu G."/>
            <person name="Conover J.L."/>
            <person name="Carlson J.W."/>
            <person name="Shu S."/>
            <person name="Boston L.B."/>
            <person name="Williams M."/>
            <person name="Peterson D.G."/>
            <person name="McGee K."/>
            <person name="Jones D.C."/>
            <person name="Wendel J.F."/>
            <person name="Stelly D.M."/>
            <person name="Grimwood J."/>
            <person name="Schmutz J."/>
        </authorList>
    </citation>
    <scope>NUCLEOTIDE SEQUENCE [LARGE SCALE GENOMIC DNA]</scope>
    <source>
        <strain evidence="1">cv. TM-1</strain>
    </source>
</reference>
<dbReference type="PANTHER" id="PTHR11439:SF496">
    <property type="entry name" value="RNA-DIRECTED DNA POLYMERASE"/>
    <property type="match status" value="1"/>
</dbReference>
<dbReference type="GeneID" id="121208047"/>
<organism evidence="1 2">
    <name type="scientific">Gossypium hirsutum</name>
    <name type="common">Upland cotton</name>
    <name type="synonym">Gossypium mexicanum</name>
    <dbReference type="NCBI Taxonomy" id="3635"/>
    <lineage>
        <taxon>Eukaryota</taxon>
        <taxon>Viridiplantae</taxon>
        <taxon>Streptophyta</taxon>
        <taxon>Embryophyta</taxon>
        <taxon>Tracheophyta</taxon>
        <taxon>Spermatophyta</taxon>
        <taxon>Magnoliopsida</taxon>
        <taxon>eudicotyledons</taxon>
        <taxon>Gunneridae</taxon>
        <taxon>Pentapetalae</taxon>
        <taxon>rosids</taxon>
        <taxon>malvids</taxon>
        <taxon>Malvales</taxon>
        <taxon>Malvaceae</taxon>
        <taxon>Malvoideae</taxon>
        <taxon>Gossypium</taxon>
    </lineage>
</organism>
<keyword evidence="1" id="KW-1185">Reference proteome</keyword>
<gene>
    <name evidence="2" type="primary">LOC121208047</name>
</gene>
<evidence type="ECO:0000313" key="1">
    <source>
        <dbReference type="Proteomes" id="UP000818029"/>
    </source>
</evidence>
<protein>
    <submittedName>
        <fullName evidence="2">Secreted RxLR effector protein 161-like</fullName>
    </submittedName>
</protein>
<dbReference type="PANTHER" id="PTHR11439">
    <property type="entry name" value="GAG-POL-RELATED RETROTRANSPOSON"/>
    <property type="match status" value="1"/>
</dbReference>
<dbReference type="CDD" id="cd09272">
    <property type="entry name" value="RNase_HI_RT_Ty1"/>
    <property type="match status" value="1"/>
</dbReference>
<evidence type="ECO:0000313" key="2">
    <source>
        <dbReference type="RefSeq" id="XP_040934504.1"/>
    </source>
</evidence>
<dbReference type="RefSeq" id="XP_040934504.1">
    <property type="nucleotide sequence ID" value="XM_041078570.1"/>
</dbReference>
<dbReference type="Proteomes" id="UP000818029">
    <property type="component" value="Chromosome A10"/>
</dbReference>
<sequence length="165" mass="19458">MFCPRLDVCFAVGLISRYQANPSLRHWQAVKHISRYLKSTRDYMLMYFRENLTLIGYIDSNFQTSKYLRKPTLGNVFVLGRGAVIWRIVKQTCTTDSTMEVEYMTASEVTKEEIWLRKFLTELEVIPGREKAITLYCDNNTSIANTKKMRSHLRMKDIDQKYHLL</sequence>
<proteinExistence type="predicted"/>
<reference evidence="2" key="2">
    <citation type="submission" date="2025-08" db="UniProtKB">
        <authorList>
            <consortium name="RefSeq"/>
        </authorList>
    </citation>
    <scope>IDENTIFICATION</scope>
</reference>
<name>A0ABM2YVH5_GOSHI</name>
<accession>A0ABM2YVH5</accession>